<dbReference type="EMBL" id="CAJPWZ010001777">
    <property type="protein sequence ID" value="CAG2223250.1"/>
    <property type="molecule type" value="Genomic_DNA"/>
</dbReference>
<evidence type="ECO:0000313" key="5">
    <source>
        <dbReference type="EMBL" id="CAG2223250.1"/>
    </source>
</evidence>
<comment type="caution">
    <text evidence="5">The sequence shown here is derived from an EMBL/GenBank/DDBJ whole genome shotgun (WGS) entry which is preliminary data.</text>
</comment>
<dbReference type="Proteomes" id="UP000683360">
    <property type="component" value="Unassembled WGS sequence"/>
</dbReference>
<dbReference type="PROSITE" id="PS50222">
    <property type="entry name" value="EF_HAND_2"/>
    <property type="match status" value="1"/>
</dbReference>
<evidence type="ECO:0000256" key="3">
    <source>
        <dbReference type="SAM" id="MobiDB-lite"/>
    </source>
</evidence>
<proteinExistence type="predicted"/>
<dbReference type="SUPFAM" id="SSF47473">
    <property type="entry name" value="EF-hand"/>
    <property type="match status" value="1"/>
</dbReference>
<organism evidence="5 6">
    <name type="scientific">Mytilus edulis</name>
    <name type="common">Blue mussel</name>
    <dbReference type="NCBI Taxonomy" id="6550"/>
    <lineage>
        <taxon>Eukaryota</taxon>
        <taxon>Metazoa</taxon>
        <taxon>Spiralia</taxon>
        <taxon>Lophotrochozoa</taxon>
        <taxon>Mollusca</taxon>
        <taxon>Bivalvia</taxon>
        <taxon>Autobranchia</taxon>
        <taxon>Pteriomorphia</taxon>
        <taxon>Mytilida</taxon>
        <taxon>Mytiloidea</taxon>
        <taxon>Mytilidae</taxon>
        <taxon>Mytilinae</taxon>
        <taxon>Mytilus</taxon>
    </lineage>
</organism>
<accession>A0A8S3SUD0</accession>
<gene>
    <name evidence="5" type="ORF">MEDL_36519</name>
</gene>
<evidence type="ECO:0000313" key="6">
    <source>
        <dbReference type="Proteomes" id="UP000683360"/>
    </source>
</evidence>
<feature type="compositionally biased region" description="Basic and acidic residues" evidence="3">
    <location>
        <begin position="136"/>
        <end position="145"/>
    </location>
</feature>
<feature type="region of interest" description="Disordered" evidence="3">
    <location>
        <begin position="111"/>
        <end position="151"/>
    </location>
</feature>
<dbReference type="InterPro" id="IPR002048">
    <property type="entry name" value="EF_hand_dom"/>
</dbReference>
<dbReference type="AlphaFoldDB" id="A0A8S3SUD0"/>
<feature type="coiled-coil region" evidence="2">
    <location>
        <begin position="1"/>
        <end position="28"/>
    </location>
</feature>
<evidence type="ECO:0000256" key="2">
    <source>
        <dbReference type="SAM" id="Coils"/>
    </source>
</evidence>
<keyword evidence="2" id="KW-0175">Coiled coil</keyword>
<reference evidence="5" key="1">
    <citation type="submission" date="2021-03" db="EMBL/GenBank/DDBJ databases">
        <authorList>
            <person name="Bekaert M."/>
        </authorList>
    </citation>
    <scope>NUCLEOTIDE SEQUENCE</scope>
</reference>
<keyword evidence="6" id="KW-1185">Reference proteome</keyword>
<dbReference type="PROSITE" id="PS00018">
    <property type="entry name" value="EF_HAND_1"/>
    <property type="match status" value="1"/>
</dbReference>
<feature type="domain" description="EF-hand" evidence="4">
    <location>
        <begin position="334"/>
        <end position="369"/>
    </location>
</feature>
<dbReference type="Pfam" id="PF13202">
    <property type="entry name" value="EF-hand_5"/>
    <property type="match status" value="2"/>
</dbReference>
<feature type="compositionally biased region" description="Basic and acidic residues" evidence="3">
    <location>
        <begin position="111"/>
        <end position="129"/>
    </location>
</feature>
<keyword evidence="1" id="KW-0106">Calcium</keyword>
<evidence type="ECO:0000256" key="1">
    <source>
        <dbReference type="ARBA" id="ARBA00022837"/>
    </source>
</evidence>
<dbReference type="GO" id="GO:0005509">
    <property type="term" value="F:calcium ion binding"/>
    <property type="evidence" value="ECO:0007669"/>
    <property type="project" value="InterPro"/>
</dbReference>
<sequence length="389" mass="45073">MAELHNVNEVLESEKRKLQDDYDRQIYEDLYRKSEAATAATKKLLDELKTEAESISTLNVWKDIENMRGGYQYEKEEYFLCENIDEANEDQTGNEQYDVDDEIFDEFRNDQNETDKKPDEKGHENDDKSQIQNKEAVTETKKQDFKQNASVPIESSDNSWWIASENVLPDVLPEIKEEKTSGVKYIFATCPYSEIAHIHQRDKPIWLDIDLKKEIVLGEPDENEKKAMELEEKKMGKETRTSNLIYNGKNRKQKEEENENKKKRRTEIFNILNYGTKKRQTKEDKQTKSKQTKDDHSITSAEFTKDWVVTYAIGNGKEAAKLFSKADVNADGVINKDDLPFVFTYFDMDSDGHVSVNEFLTQWGQLKLEAGLETIDIHLDNNVTTTASG</sequence>
<dbReference type="InterPro" id="IPR018247">
    <property type="entry name" value="EF_Hand_1_Ca_BS"/>
</dbReference>
<dbReference type="InterPro" id="IPR011992">
    <property type="entry name" value="EF-hand-dom_pair"/>
</dbReference>
<evidence type="ECO:0000259" key="4">
    <source>
        <dbReference type="PROSITE" id="PS50222"/>
    </source>
</evidence>
<protein>
    <recommendedName>
        <fullName evidence="4">EF-hand domain-containing protein</fullName>
    </recommendedName>
</protein>
<dbReference type="Gene3D" id="1.10.238.10">
    <property type="entry name" value="EF-hand"/>
    <property type="match status" value="1"/>
</dbReference>
<name>A0A8S3SUD0_MYTED</name>
<dbReference type="OrthoDB" id="6097085at2759"/>
<feature type="region of interest" description="Disordered" evidence="3">
    <location>
        <begin position="233"/>
        <end position="262"/>
    </location>
</feature>